<evidence type="ECO:0000256" key="2">
    <source>
        <dbReference type="ARBA" id="ARBA00019062"/>
    </source>
</evidence>
<comment type="function">
    <text evidence="4">Non catalytic subunit of RNase H2, an endonuclease that specifically degrades the RNA of RNA:DNA hybrids. Participates in DNA replication, possibly by mediating the removal of lagging-strand Okazaki fragment RNA primers during DNA replication. Mediates the excision of single ribonucleotides from DNA:RNA duplexes.</text>
</comment>
<accession>A0ABQ6MTD0</accession>
<dbReference type="Proteomes" id="UP001165060">
    <property type="component" value="Unassembled WGS sequence"/>
</dbReference>
<name>A0ABQ6MTD0_9STRA</name>
<dbReference type="InterPro" id="IPR040456">
    <property type="entry name" value="RNase_H2_suB"/>
</dbReference>
<dbReference type="Pfam" id="PF17745">
    <property type="entry name" value="Ydr279_N"/>
    <property type="match status" value="1"/>
</dbReference>
<protein>
    <recommendedName>
        <fullName evidence="2">Ribonuclease H2 subunit B</fullName>
    </recommendedName>
    <alternativeName>
        <fullName evidence="5">Ribonuclease HI subunit B</fullName>
    </alternativeName>
</protein>
<dbReference type="Gene3D" id="2.20.25.530">
    <property type="match status" value="1"/>
</dbReference>
<organism evidence="8 9">
    <name type="scientific">Tetraparma gracilis</name>
    <dbReference type="NCBI Taxonomy" id="2962635"/>
    <lineage>
        <taxon>Eukaryota</taxon>
        <taxon>Sar</taxon>
        <taxon>Stramenopiles</taxon>
        <taxon>Ochrophyta</taxon>
        <taxon>Bolidophyceae</taxon>
        <taxon>Parmales</taxon>
        <taxon>Triparmaceae</taxon>
        <taxon>Tetraparma</taxon>
    </lineage>
</organism>
<feature type="domain" description="Rnh202 triple barrel" evidence="7">
    <location>
        <begin position="10"/>
        <end position="77"/>
    </location>
</feature>
<evidence type="ECO:0000313" key="9">
    <source>
        <dbReference type="Proteomes" id="UP001165060"/>
    </source>
</evidence>
<proteinExistence type="predicted"/>
<dbReference type="InterPro" id="IPR019024">
    <property type="entry name" value="RNase_H2_suB_wHTH"/>
</dbReference>
<dbReference type="Pfam" id="PF09468">
    <property type="entry name" value="RNase_H2-Ydr279"/>
    <property type="match status" value="1"/>
</dbReference>
<dbReference type="Gene3D" id="1.10.20.120">
    <property type="match status" value="1"/>
</dbReference>
<dbReference type="EMBL" id="BRYB01006017">
    <property type="protein sequence ID" value="GMI32068.1"/>
    <property type="molecule type" value="Genomic_DNA"/>
</dbReference>
<evidence type="ECO:0000259" key="7">
    <source>
        <dbReference type="Pfam" id="PF17745"/>
    </source>
</evidence>
<dbReference type="PANTHER" id="PTHR13383">
    <property type="entry name" value="RIBONUCLEASE H2 SUBUNIT B"/>
    <property type="match status" value="1"/>
</dbReference>
<dbReference type="InterPro" id="IPR041195">
    <property type="entry name" value="Rnh202_N"/>
</dbReference>
<keyword evidence="3" id="KW-0539">Nucleus</keyword>
<comment type="subcellular location">
    <subcellularLocation>
        <location evidence="1">Nucleus</location>
    </subcellularLocation>
</comment>
<keyword evidence="9" id="KW-1185">Reference proteome</keyword>
<comment type="caution">
    <text evidence="8">The sequence shown here is derived from an EMBL/GenBank/DDBJ whole genome shotgun (WGS) entry which is preliminary data.</text>
</comment>
<evidence type="ECO:0000313" key="8">
    <source>
        <dbReference type="EMBL" id="GMI32068.1"/>
    </source>
</evidence>
<feature type="non-terminal residue" evidence="8">
    <location>
        <position position="174"/>
    </location>
</feature>
<evidence type="ECO:0000256" key="3">
    <source>
        <dbReference type="ARBA" id="ARBA00023242"/>
    </source>
</evidence>
<sequence length="174" mass="18833">MSSARKVLIAPAPASNAPFSATTVSLPHPRLGSELTFLRSAGSVLEVNAVAPSKYCSFFADSTVIPNGSLHVATPLDPLFLLLPSLPSLLSRFCPYDQFLSTLPGDELRGLCSEALLARVCATSDAMGDDMLLYKFDEGKAVGCLKKKYERVRGLVKGREEEGRRAREEELAKE</sequence>
<evidence type="ECO:0000256" key="4">
    <source>
        <dbReference type="ARBA" id="ARBA00024778"/>
    </source>
</evidence>
<evidence type="ECO:0000256" key="5">
    <source>
        <dbReference type="ARBA" id="ARBA00033464"/>
    </source>
</evidence>
<evidence type="ECO:0000259" key="6">
    <source>
        <dbReference type="Pfam" id="PF09468"/>
    </source>
</evidence>
<feature type="domain" description="Ribonuclease H2 subunit B wHTH" evidence="6">
    <location>
        <begin position="80"/>
        <end position="156"/>
    </location>
</feature>
<evidence type="ECO:0000256" key="1">
    <source>
        <dbReference type="ARBA" id="ARBA00004123"/>
    </source>
</evidence>
<gene>
    <name evidence="8" type="ORF">TeGR_g3450</name>
</gene>
<reference evidence="8 9" key="1">
    <citation type="journal article" date="2023" name="Commun. Biol.">
        <title>Genome analysis of Parmales, the sister group of diatoms, reveals the evolutionary specialization of diatoms from phago-mixotrophs to photoautotrophs.</title>
        <authorList>
            <person name="Ban H."/>
            <person name="Sato S."/>
            <person name="Yoshikawa S."/>
            <person name="Yamada K."/>
            <person name="Nakamura Y."/>
            <person name="Ichinomiya M."/>
            <person name="Sato N."/>
            <person name="Blanc-Mathieu R."/>
            <person name="Endo H."/>
            <person name="Kuwata A."/>
            <person name="Ogata H."/>
        </authorList>
    </citation>
    <scope>NUCLEOTIDE SEQUENCE [LARGE SCALE GENOMIC DNA]</scope>
</reference>
<dbReference type="PANTHER" id="PTHR13383:SF11">
    <property type="entry name" value="RIBONUCLEASE H2 SUBUNIT B"/>
    <property type="match status" value="1"/>
</dbReference>